<gene>
    <name evidence="1" type="ORF">HZZ13_12660</name>
</gene>
<reference evidence="1 2" key="1">
    <citation type="submission" date="2020-07" db="EMBL/GenBank/DDBJ databases">
        <title>Bradyrhizobium diversity isolated from nodules of indigenous legumes of Western Australia.</title>
        <authorList>
            <person name="Klepa M.S."/>
        </authorList>
    </citation>
    <scope>NUCLEOTIDE SEQUENCE [LARGE SCALE GENOMIC DNA]</scope>
    <source>
        <strain evidence="1 2">CNPSo 4010</strain>
    </source>
</reference>
<evidence type="ECO:0000313" key="1">
    <source>
        <dbReference type="EMBL" id="MBH5398636.1"/>
    </source>
</evidence>
<dbReference type="EMBL" id="JACCHP010000007">
    <property type="protein sequence ID" value="MBH5398636.1"/>
    <property type="molecule type" value="Genomic_DNA"/>
</dbReference>
<comment type="caution">
    <text evidence="1">The sequence shown here is derived from an EMBL/GenBank/DDBJ whole genome shotgun (WGS) entry which is preliminary data.</text>
</comment>
<dbReference type="InterPro" id="IPR036188">
    <property type="entry name" value="FAD/NAD-bd_sf"/>
</dbReference>
<dbReference type="Pfam" id="PF06100">
    <property type="entry name" value="MCRA"/>
    <property type="match status" value="2"/>
</dbReference>
<name>A0ABS0PNU4_9BRAD</name>
<keyword evidence="2" id="KW-1185">Reference proteome</keyword>
<accession>A0ABS0PNU4</accession>
<evidence type="ECO:0000313" key="2">
    <source>
        <dbReference type="Proteomes" id="UP000807370"/>
    </source>
</evidence>
<protein>
    <submittedName>
        <fullName evidence="1">Oleate hydratase</fullName>
    </submittedName>
</protein>
<dbReference type="InterPro" id="IPR010354">
    <property type="entry name" value="Oleate_hydratase"/>
</dbReference>
<dbReference type="Proteomes" id="UP000807370">
    <property type="component" value="Unassembled WGS sequence"/>
</dbReference>
<sequence>MKAYFIGGGIGSLAGAAFLVRDAQLPGRDIVVYEAQPLFGGVAKPMSDCGGAEILKELCGHLNFEPSVFEDAICIPCRMPYITSMFMPRNLADRPLPVPRNSVNLAFVSQFVEIPDDVVFTVEYSVRAAQMAVYQLMKIDRPVPPVTRHDKSLAVIFATLEKAFA</sequence>
<dbReference type="PANTHER" id="PTHR37417:SF2">
    <property type="entry name" value="67 KDA MYOSIN-CROSS-REACTIVE ANTIGEN FAMILY PROTEIN (AFU_ORTHOLOGUE AFUA_5G09970)"/>
    <property type="match status" value="1"/>
</dbReference>
<dbReference type="PANTHER" id="PTHR37417">
    <property type="entry name" value="67 KDA MYOSIN-CROSS-REACTIVE ANTIGEN FAMILY PROTEIN (AFU_ORTHOLOGUE AFUA_5G09970)"/>
    <property type="match status" value="1"/>
</dbReference>
<organism evidence="1 2">
    <name type="scientific">Bradyrhizobium agreste</name>
    <dbReference type="NCBI Taxonomy" id="2751811"/>
    <lineage>
        <taxon>Bacteria</taxon>
        <taxon>Pseudomonadati</taxon>
        <taxon>Pseudomonadota</taxon>
        <taxon>Alphaproteobacteria</taxon>
        <taxon>Hyphomicrobiales</taxon>
        <taxon>Nitrobacteraceae</taxon>
        <taxon>Bradyrhizobium</taxon>
    </lineage>
</organism>
<dbReference type="Gene3D" id="3.50.50.60">
    <property type="entry name" value="FAD/NAD(P)-binding domain"/>
    <property type="match status" value="2"/>
</dbReference>
<dbReference type="SUPFAM" id="SSF51905">
    <property type="entry name" value="FAD/NAD(P)-binding domain"/>
    <property type="match status" value="1"/>
</dbReference>
<proteinExistence type="predicted"/>